<keyword evidence="6" id="KW-1185">Reference proteome</keyword>
<dbReference type="NCBIfam" id="NF040941">
    <property type="entry name" value="GGGWT_bact"/>
    <property type="match status" value="1"/>
</dbReference>
<evidence type="ECO:0000256" key="2">
    <source>
        <dbReference type="ARBA" id="ARBA00022734"/>
    </source>
</evidence>
<dbReference type="InterPro" id="IPR014716">
    <property type="entry name" value="Fibrinogen_a/b/g_C_1"/>
</dbReference>
<dbReference type="SUPFAM" id="SSF57997">
    <property type="entry name" value="Tropomyosin"/>
    <property type="match status" value="1"/>
</dbReference>
<dbReference type="PANTHER" id="PTHR16146">
    <property type="entry name" value="INTELECTIN"/>
    <property type="match status" value="1"/>
</dbReference>
<evidence type="ECO:0000256" key="1">
    <source>
        <dbReference type="ARBA" id="ARBA00022723"/>
    </source>
</evidence>
<reference evidence="5" key="1">
    <citation type="submission" date="2020-04" db="EMBL/GenBank/DDBJ databases">
        <authorList>
            <person name="Alioto T."/>
            <person name="Alioto T."/>
            <person name="Gomez Garrido J."/>
        </authorList>
    </citation>
    <scope>NUCLEOTIDE SEQUENCE</scope>
    <source>
        <strain evidence="5">A484AB</strain>
    </source>
</reference>
<dbReference type="EMBL" id="CACRXK020001426">
    <property type="protein sequence ID" value="CAB3989060.1"/>
    <property type="molecule type" value="Genomic_DNA"/>
</dbReference>
<accession>A0A7D9HRJ8</accession>
<dbReference type="AlphaFoldDB" id="A0A7D9HRJ8"/>
<evidence type="ECO:0000313" key="5">
    <source>
        <dbReference type="EMBL" id="CAB3989060.1"/>
    </source>
</evidence>
<keyword evidence="1" id="KW-0479">Metal-binding</keyword>
<organism evidence="5 6">
    <name type="scientific">Paramuricea clavata</name>
    <name type="common">Red gorgonian</name>
    <name type="synonym">Violescent sea-whip</name>
    <dbReference type="NCBI Taxonomy" id="317549"/>
    <lineage>
        <taxon>Eukaryota</taxon>
        <taxon>Metazoa</taxon>
        <taxon>Cnidaria</taxon>
        <taxon>Anthozoa</taxon>
        <taxon>Octocorallia</taxon>
        <taxon>Malacalcyonacea</taxon>
        <taxon>Plexauridae</taxon>
        <taxon>Paramuricea</taxon>
    </lineage>
</organism>
<comment type="caution">
    <text evidence="5">The sequence shown here is derived from an EMBL/GenBank/DDBJ whole genome shotgun (WGS) entry which is preliminary data.</text>
</comment>
<keyword evidence="2" id="KW-0430">Lectin</keyword>
<dbReference type="GO" id="GO:0046872">
    <property type="term" value="F:metal ion binding"/>
    <property type="evidence" value="ECO:0007669"/>
    <property type="project" value="UniProtKB-KW"/>
</dbReference>
<proteinExistence type="predicted"/>
<dbReference type="Gene3D" id="3.90.215.10">
    <property type="entry name" value="Gamma Fibrinogen, chain A, domain 1"/>
    <property type="match status" value="2"/>
</dbReference>
<dbReference type="InterPro" id="IPR036056">
    <property type="entry name" value="Fibrinogen-like_C"/>
</dbReference>
<dbReference type="PANTHER" id="PTHR16146:SF46">
    <property type="entry name" value="INTELECTIN-1A-RELATED"/>
    <property type="match status" value="1"/>
</dbReference>
<name>A0A7D9HRJ8_PARCT</name>
<dbReference type="GO" id="GO:0070492">
    <property type="term" value="F:oligosaccharide binding"/>
    <property type="evidence" value="ECO:0007669"/>
    <property type="project" value="TreeGrafter"/>
</dbReference>
<evidence type="ECO:0000256" key="4">
    <source>
        <dbReference type="ARBA" id="ARBA00023157"/>
    </source>
</evidence>
<dbReference type="Proteomes" id="UP001152795">
    <property type="component" value="Unassembled WGS sequence"/>
</dbReference>
<evidence type="ECO:0000313" key="6">
    <source>
        <dbReference type="Proteomes" id="UP001152795"/>
    </source>
</evidence>
<sequence length="756" mass="84708">MVKDRNHLNKLLLCIKQATHFYWKMMSNSGNSYGNYFDPARDCSSILDKIPDAKTGVYWIKTDNGPRKAWCDLVTDGGGFLLIGVQNSSRTMDVPSDSTLVHPLDLRHWSSSFGEEKILDFRVQIATSKSWSDTKAHWYYRFNTPRKLSKLLLFNDGNCDNIYPGVGDVKFVKDLQDNVVVTKKIECSRFDVHFHKSLGWGKMNECFRTPCKTGFNHLKLATSGAFSFSVESSKSGIINNSTKYIGCEKNKCCVCYGPSSDKDYCAPGCKAINGGTVLTDDDTEIHAWYWIRTSLPKRVWKKCMEYEKIEGGKTVKWHVDEHNKVPQQGPCSYPGDVRFNDGVAVVDNKETLEKLPNIEGLLSYRTDNKDLLLRGKHSWNRMAKENQILKLEAVLGTSQRKLEKVQTSQNELRKELTESKPKISDVSSKVLKLEAELGTSQRKLEKVKTSQNELRKEKTESKAKISDLSSKLLKLEAKLGTSKRKLRKDLTESKAKISDLSSKLLKLEEENKIYSSCKSALEKIGNAKHGVYKIKSLSVAYGYSNVYCHMTSMPGCSGGGWTLVMKINGKKETFHYGSSYWNNKATYNPGGLTGFDDVETKQATYWNTPFKEICLGMKVNNNLNFISISYQASSLYNVIADGSYRSTSIPVGRSKWLSLVRGSALQSDCNREGFNVHPPPHPRFTNLQAVRIGILGNEGDDGCKSPDSYLGFGGIAKNKRGYCGMPKTSNTCGNAGYCILAGANKEIPAMGYIFVR</sequence>
<keyword evidence="3" id="KW-0106">Calcium</keyword>
<dbReference type="OrthoDB" id="5971203at2759"/>
<keyword evidence="4" id="KW-1015">Disulfide bond</keyword>
<dbReference type="SUPFAM" id="SSF56496">
    <property type="entry name" value="Fibrinogen C-terminal domain-like"/>
    <property type="match status" value="2"/>
</dbReference>
<dbReference type="GO" id="GO:0005615">
    <property type="term" value="C:extracellular space"/>
    <property type="evidence" value="ECO:0007669"/>
    <property type="project" value="TreeGrafter"/>
</dbReference>
<protein>
    <submittedName>
        <fullName evidence="5">Uncharacterized protein</fullName>
    </submittedName>
</protein>
<gene>
    <name evidence="5" type="ORF">PACLA_8A061399</name>
</gene>
<evidence type="ECO:0000256" key="3">
    <source>
        <dbReference type="ARBA" id="ARBA00022837"/>
    </source>
</evidence>